<keyword evidence="8" id="KW-0698">rRNA processing</keyword>
<dbReference type="RefSeq" id="WP_157989579.1">
    <property type="nucleotide sequence ID" value="NZ_LR217720.1"/>
</dbReference>
<evidence type="ECO:0000256" key="6">
    <source>
        <dbReference type="ARBA" id="ARBA00022679"/>
    </source>
</evidence>
<dbReference type="GO" id="GO:0003676">
    <property type="term" value="F:nucleic acid binding"/>
    <property type="evidence" value="ECO:0007669"/>
    <property type="project" value="InterPro"/>
</dbReference>
<dbReference type="Gene3D" id="3.40.50.150">
    <property type="entry name" value="Vaccinia Virus protein VP39"/>
    <property type="match status" value="1"/>
</dbReference>
<reference evidence="9 10" key="1">
    <citation type="submission" date="2019-02" db="EMBL/GenBank/DDBJ databases">
        <authorList>
            <person name="Manzano-Marin A."/>
            <person name="Manzano-Marin A."/>
        </authorList>
    </citation>
    <scope>NUCLEOTIDE SEQUENCE [LARGE SCALE GENOMIC DNA]</scope>
    <source>
        <strain evidence="9 10">ErCilaricifoliae</strain>
    </source>
</reference>
<organism evidence="9 10">
    <name type="scientific">Candidatus Erwinia haradaeae</name>
    <dbReference type="NCBI Taxonomy" id="1922217"/>
    <lineage>
        <taxon>Bacteria</taxon>
        <taxon>Pseudomonadati</taxon>
        <taxon>Pseudomonadota</taxon>
        <taxon>Gammaproteobacteria</taxon>
        <taxon>Enterobacterales</taxon>
        <taxon>Erwiniaceae</taxon>
        <taxon>Erwinia</taxon>
    </lineage>
</organism>
<dbReference type="InterPro" id="IPR029063">
    <property type="entry name" value="SAM-dependent_MTases_sf"/>
</dbReference>
<dbReference type="PANTHER" id="PTHR43542">
    <property type="entry name" value="METHYLTRANSFERASE"/>
    <property type="match status" value="1"/>
</dbReference>
<dbReference type="GO" id="GO:0052913">
    <property type="term" value="F:16S rRNA (guanine(966)-N(2))-methyltransferase activity"/>
    <property type="evidence" value="ECO:0007669"/>
    <property type="project" value="UniProtKB-EC"/>
</dbReference>
<keyword evidence="6 8" id="KW-0808">Transferase</keyword>
<gene>
    <name evidence="9" type="primary">rsmD</name>
    <name evidence="9" type="ORF">ERCILAFE3058_140</name>
</gene>
<comment type="catalytic activity">
    <reaction evidence="7 8">
        <text>guanosine(966) in 16S rRNA + S-adenosyl-L-methionine = N(2)-methylguanosine(966) in 16S rRNA + S-adenosyl-L-homocysteine + H(+)</text>
        <dbReference type="Rhea" id="RHEA:23548"/>
        <dbReference type="Rhea" id="RHEA-COMP:10211"/>
        <dbReference type="Rhea" id="RHEA-COMP:10212"/>
        <dbReference type="ChEBI" id="CHEBI:15378"/>
        <dbReference type="ChEBI" id="CHEBI:57856"/>
        <dbReference type="ChEBI" id="CHEBI:59789"/>
        <dbReference type="ChEBI" id="CHEBI:74269"/>
        <dbReference type="ChEBI" id="CHEBI:74481"/>
        <dbReference type="EC" id="2.1.1.171"/>
    </reaction>
</comment>
<accession>A0A451DC86</accession>
<evidence type="ECO:0000256" key="5">
    <source>
        <dbReference type="ARBA" id="ARBA00022603"/>
    </source>
</evidence>
<dbReference type="AlphaFoldDB" id="A0A451DC86"/>
<evidence type="ECO:0000256" key="8">
    <source>
        <dbReference type="PIRNR" id="PIRNR004553"/>
    </source>
</evidence>
<evidence type="ECO:0000256" key="1">
    <source>
        <dbReference type="ARBA" id="ARBA00002649"/>
    </source>
</evidence>
<evidence type="ECO:0000256" key="4">
    <source>
        <dbReference type="ARBA" id="ARBA00013682"/>
    </source>
</evidence>
<evidence type="ECO:0000256" key="7">
    <source>
        <dbReference type="ARBA" id="ARBA00048326"/>
    </source>
</evidence>
<dbReference type="PROSITE" id="PS00092">
    <property type="entry name" value="N6_MTASE"/>
    <property type="match status" value="1"/>
</dbReference>
<proteinExistence type="inferred from homology"/>
<keyword evidence="5 8" id="KW-0489">Methyltransferase</keyword>
<dbReference type="OrthoDB" id="9803017at2"/>
<dbReference type="EC" id="2.1.1.171" evidence="3 8"/>
<dbReference type="EMBL" id="LR217720">
    <property type="protein sequence ID" value="VFP84034.1"/>
    <property type="molecule type" value="Genomic_DNA"/>
</dbReference>
<dbReference type="SUPFAM" id="SSF53335">
    <property type="entry name" value="S-adenosyl-L-methionine-dependent methyltransferases"/>
    <property type="match status" value="1"/>
</dbReference>
<protein>
    <recommendedName>
        <fullName evidence="4 8">Ribosomal RNA small subunit methyltransferase D</fullName>
        <ecNumber evidence="3 8">2.1.1.171</ecNumber>
    </recommendedName>
</protein>
<name>A0A451DC86_9GAMM</name>
<evidence type="ECO:0000256" key="3">
    <source>
        <dbReference type="ARBA" id="ARBA00012141"/>
    </source>
</evidence>
<sequence>MHKGHTAQARGQIRIIGGQWRGRKIPVINRPGLRPTPNRVRETLFHWLDGAIKYSKCLDCFAGTGALGLEALSRYATSTTFLEIQPSIIVQMQYNLATLKAKNGYIIHTNTLKFLSQKGELYHLVFVDPPFNADLINITLALLENNSWLHHESFIYVENSVKMRPPTVPKNWLLYREIIAGQVVSRLYCRTEGICK</sequence>
<evidence type="ECO:0000256" key="2">
    <source>
        <dbReference type="ARBA" id="ARBA00005269"/>
    </source>
</evidence>
<dbReference type="PIRSF" id="PIRSF004553">
    <property type="entry name" value="CHP00095"/>
    <property type="match status" value="1"/>
</dbReference>
<comment type="function">
    <text evidence="1 8">Specifically methylates the guanine in position 966 of 16S rRNA in the assembled 30S particle.</text>
</comment>
<evidence type="ECO:0000313" key="10">
    <source>
        <dbReference type="Proteomes" id="UP000294418"/>
    </source>
</evidence>
<comment type="similarity">
    <text evidence="2 8">Belongs to the methyltransferase superfamily. RsmD family.</text>
</comment>
<dbReference type="InterPro" id="IPR004398">
    <property type="entry name" value="RNA_MeTrfase_RsmD"/>
</dbReference>
<dbReference type="Pfam" id="PF03602">
    <property type="entry name" value="Cons_hypoth95"/>
    <property type="match status" value="1"/>
</dbReference>
<keyword evidence="8" id="KW-0949">S-adenosyl-L-methionine</keyword>
<dbReference type="Proteomes" id="UP000294418">
    <property type="component" value="Chromosome"/>
</dbReference>
<dbReference type="NCBIfam" id="TIGR00095">
    <property type="entry name" value="16S rRNA (guanine(966)-N(2))-methyltransferase RsmD"/>
    <property type="match status" value="1"/>
</dbReference>
<dbReference type="InterPro" id="IPR002052">
    <property type="entry name" value="DNA_methylase_N6_adenine_CS"/>
</dbReference>
<dbReference type="CDD" id="cd02440">
    <property type="entry name" value="AdoMet_MTases"/>
    <property type="match status" value="1"/>
</dbReference>
<dbReference type="PANTHER" id="PTHR43542:SF1">
    <property type="entry name" value="METHYLTRANSFERASE"/>
    <property type="match status" value="1"/>
</dbReference>
<evidence type="ECO:0000313" key="9">
    <source>
        <dbReference type="EMBL" id="VFP84034.1"/>
    </source>
</evidence>